<accession>A0A177M856</accession>
<organism evidence="1 2">
    <name type="scientific">Methylomonas methanica</name>
    <dbReference type="NCBI Taxonomy" id="421"/>
    <lineage>
        <taxon>Bacteria</taxon>
        <taxon>Pseudomonadati</taxon>
        <taxon>Pseudomonadota</taxon>
        <taxon>Gammaproteobacteria</taxon>
        <taxon>Methylococcales</taxon>
        <taxon>Methylococcaceae</taxon>
        <taxon>Methylomonas</taxon>
    </lineage>
</organism>
<proteinExistence type="predicted"/>
<dbReference type="Proteomes" id="UP000078090">
    <property type="component" value="Unassembled WGS sequence"/>
</dbReference>
<name>A0A177M856_METMH</name>
<evidence type="ECO:0000313" key="1">
    <source>
        <dbReference type="EMBL" id="OAI01493.1"/>
    </source>
</evidence>
<gene>
    <name evidence="1" type="ORF">A1332_17665</name>
</gene>
<dbReference type="AlphaFoldDB" id="A0A177M856"/>
<dbReference type="EMBL" id="LUUG01000089">
    <property type="protein sequence ID" value="OAI01493.1"/>
    <property type="molecule type" value="Genomic_DNA"/>
</dbReference>
<sequence>MQTRLCIEILAWESEVIGDVLRADGGFAERVITGLPCDGLPVICQHCGRAKMIGMGKIYRCISCCVQVGIWPWLPTEQALQNTEISRVNNAVTVNIQVRTVGRFRDSKTPGGFEVLADCRYRSESALRPLCLI</sequence>
<protein>
    <submittedName>
        <fullName evidence="1">Uncharacterized protein</fullName>
    </submittedName>
</protein>
<reference evidence="1 2" key="1">
    <citation type="submission" date="2016-03" db="EMBL/GenBank/DDBJ databases">
        <authorList>
            <person name="Ploux O."/>
        </authorList>
    </citation>
    <scope>NUCLEOTIDE SEQUENCE [LARGE SCALE GENOMIC DNA]</scope>
    <source>
        <strain evidence="1 2">R-45363</strain>
    </source>
</reference>
<evidence type="ECO:0000313" key="2">
    <source>
        <dbReference type="Proteomes" id="UP000078090"/>
    </source>
</evidence>
<comment type="caution">
    <text evidence="1">The sequence shown here is derived from an EMBL/GenBank/DDBJ whole genome shotgun (WGS) entry which is preliminary data.</text>
</comment>